<evidence type="ECO:0000313" key="4">
    <source>
        <dbReference type="Proteomes" id="UP000813444"/>
    </source>
</evidence>
<dbReference type="GO" id="GO:0008194">
    <property type="term" value="F:UDP-glycosyltransferase activity"/>
    <property type="evidence" value="ECO:0007669"/>
    <property type="project" value="InterPro"/>
</dbReference>
<comment type="caution">
    <text evidence="3">The sequence shown here is derived from an EMBL/GenBank/DDBJ whole genome shotgun (WGS) entry which is preliminary data.</text>
</comment>
<evidence type="ECO:0000313" key="3">
    <source>
        <dbReference type="EMBL" id="KAH7310458.1"/>
    </source>
</evidence>
<gene>
    <name evidence="3" type="ORF">B0I35DRAFT_378169</name>
</gene>
<keyword evidence="1" id="KW-0328">Glycosyltransferase</keyword>
<proteinExistence type="predicted"/>
<sequence length="514" mass="56877">MSEMKRLLFFTNSDYGQANVVLATAHALGLTHHDVEIHIASFPDLRPGVEDACSFMQATAAKQGLKMPKPFVFHAMQGSSWGPAMKRPDTAIFKTLELAPGFVNAAKAVALLPAIMIPWEPEEFLQIYQDTERILDQVGPDLTIVEPLCTQALTLCHYRNAKWMVLTPNTIKDFAIPMQPNLAALWKYPMACSALPYPIPWSLIPTNICFCLVAAYAVLTDTRLKRTVEILHKTVSPSVVLMTAMELGVVRAAPENLPILVANSPDIDYPFSVLPAQITSCGPIVRAAPPIQEIDASLAAWLSRGPTICVNLGTHHKSSPDEALEMAWALRRVLEHADKVAPTQRPFQILWKLGRTPDKDGNAPKQDSYTGEWAPVADALQEFVKVDRAKITDWVVAEPKSVLESQSIACAVNHGGSNSFHEALCAGVPQALLPAWTDCYDFANRVELLGIGRWANKRAKPRWEEHELFSALIDVLFGPESAQIRKTAEEVARRHPEYQGRQRAAQEIIDYLAN</sequence>
<dbReference type="Gene3D" id="3.40.50.2000">
    <property type="entry name" value="Glycogen Phosphorylase B"/>
    <property type="match status" value="2"/>
</dbReference>
<evidence type="ECO:0008006" key="5">
    <source>
        <dbReference type="Google" id="ProtNLM"/>
    </source>
</evidence>
<keyword evidence="4" id="KW-1185">Reference proteome</keyword>
<name>A0A8K0WME3_9HYPO</name>
<dbReference type="AlphaFoldDB" id="A0A8K0WME3"/>
<dbReference type="InterPro" id="IPR050271">
    <property type="entry name" value="UDP-glycosyltransferase"/>
</dbReference>
<dbReference type="InterPro" id="IPR002213">
    <property type="entry name" value="UDP_glucos_trans"/>
</dbReference>
<evidence type="ECO:0000256" key="1">
    <source>
        <dbReference type="ARBA" id="ARBA00022676"/>
    </source>
</evidence>
<dbReference type="OrthoDB" id="5835829at2759"/>
<dbReference type="PANTHER" id="PTHR48043:SF145">
    <property type="entry name" value="FI06409P-RELATED"/>
    <property type="match status" value="1"/>
</dbReference>
<dbReference type="PANTHER" id="PTHR48043">
    <property type="entry name" value="EG:EG0003.4 PROTEIN-RELATED"/>
    <property type="match status" value="1"/>
</dbReference>
<evidence type="ECO:0000256" key="2">
    <source>
        <dbReference type="ARBA" id="ARBA00022679"/>
    </source>
</evidence>
<dbReference type="SUPFAM" id="SSF53756">
    <property type="entry name" value="UDP-Glycosyltransferase/glycogen phosphorylase"/>
    <property type="match status" value="1"/>
</dbReference>
<accession>A0A8K0WME3</accession>
<organism evidence="3 4">
    <name type="scientific">Stachybotrys elegans</name>
    <dbReference type="NCBI Taxonomy" id="80388"/>
    <lineage>
        <taxon>Eukaryota</taxon>
        <taxon>Fungi</taxon>
        <taxon>Dikarya</taxon>
        <taxon>Ascomycota</taxon>
        <taxon>Pezizomycotina</taxon>
        <taxon>Sordariomycetes</taxon>
        <taxon>Hypocreomycetidae</taxon>
        <taxon>Hypocreales</taxon>
        <taxon>Stachybotryaceae</taxon>
        <taxon>Stachybotrys</taxon>
    </lineage>
</organism>
<dbReference type="Proteomes" id="UP000813444">
    <property type="component" value="Unassembled WGS sequence"/>
</dbReference>
<keyword evidence="2" id="KW-0808">Transferase</keyword>
<reference evidence="3" key="1">
    <citation type="journal article" date="2021" name="Nat. Commun.">
        <title>Genetic determinants of endophytism in the Arabidopsis root mycobiome.</title>
        <authorList>
            <person name="Mesny F."/>
            <person name="Miyauchi S."/>
            <person name="Thiergart T."/>
            <person name="Pickel B."/>
            <person name="Atanasova L."/>
            <person name="Karlsson M."/>
            <person name="Huettel B."/>
            <person name="Barry K.W."/>
            <person name="Haridas S."/>
            <person name="Chen C."/>
            <person name="Bauer D."/>
            <person name="Andreopoulos W."/>
            <person name="Pangilinan J."/>
            <person name="LaButti K."/>
            <person name="Riley R."/>
            <person name="Lipzen A."/>
            <person name="Clum A."/>
            <person name="Drula E."/>
            <person name="Henrissat B."/>
            <person name="Kohler A."/>
            <person name="Grigoriev I.V."/>
            <person name="Martin F.M."/>
            <person name="Hacquard S."/>
        </authorList>
    </citation>
    <scope>NUCLEOTIDE SEQUENCE</scope>
    <source>
        <strain evidence="3">MPI-CAGE-CH-0235</strain>
    </source>
</reference>
<protein>
    <recommendedName>
        <fullName evidence="5">Glycosyltransferase family 1 protein</fullName>
    </recommendedName>
</protein>
<dbReference type="Pfam" id="PF00201">
    <property type="entry name" value="UDPGT"/>
    <property type="match status" value="1"/>
</dbReference>
<dbReference type="EMBL" id="JAGPNK010000012">
    <property type="protein sequence ID" value="KAH7310458.1"/>
    <property type="molecule type" value="Genomic_DNA"/>
</dbReference>